<dbReference type="SUPFAM" id="SSF56112">
    <property type="entry name" value="Protein kinase-like (PK-like)"/>
    <property type="match status" value="1"/>
</dbReference>
<feature type="transmembrane region" description="Helical" evidence="2">
    <location>
        <begin position="41"/>
        <end position="59"/>
    </location>
</feature>
<gene>
    <name evidence="4" type="ORF">FHX74_001052</name>
</gene>
<keyword evidence="5" id="KW-1185">Reference proteome</keyword>
<organism evidence="4 5">
    <name type="scientific">Microlunatus kandeliicorticis</name>
    <dbReference type="NCBI Taxonomy" id="1759536"/>
    <lineage>
        <taxon>Bacteria</taxon>
        <taxon>Bacillati</taxon>
        <taxon>Actinomycetota</taxon>
        <taxon>Actinomycetes</taxon>
        <taxon>Propionibacteriales</taxon>
        <taxon>Propionibacteriaceae</taxon>
        <taxon>Microlunatus</taxon>
    </lineage>
</organism>
<feature type="compositionally biased region" description="Gly residues" evidence="1">
    <location>
        <begin position="1"/>
        <end position="11"/>
    </location>
</feature>
<evidence type="ECO:0000256" key="1">
    <source>
        <dbReference type="SAM" id="MobiDB-lite"/>
    </source>
</evidence>
<evidence type="ECO:0000313" key="5">
    <source>
        <dbReference type="Proteomes" id="UP000523079"/>
    </source>
</evidence>
<feature type="transmembrane region" description="Helical" evidence="2">
    <location>
        <begin position="249"/>
        <end position="268"/>
    </location>
</feature>
<feature type="transmembrane region" description="Helical" evidence="2">
    <location>
        <begin position="79"/>
        <end position="104"/>
    </location>
</feature>
<feature type="transmembrane region" description="Helical" evidence="2">
    <location>
        <begin position="220"/>
        <end position="243"/>
    </location>
</feature>
<evidence type="ECO:0000259" key="3">
    <source>
        <dbReference type="Pfam" id="PF03703"/>
    </source>
</evidence>
<dbReference type="PANTHER" id="PTHR34473">
    <property type="entry name" value="UPF0699 TRANSMEMBRANE PROTEIN YDBS"/>
    <property type="match status" value="1"/>
</dbReference>
<evidence type="ECO:0000313" key="4">
    <source>
        <dbReference type="EMBL" id="MBA8793447.1"/>
    </source>
</evidence>
<dbReference type="AlphaFoldDB" id="A0A7W3IQM3"/>
<dbReference type="EMBL" id="JACGWT010000002">
    <property type="protein sequence ID" value="MBA8793447.1"/>
    <property type="molecule type" value="Genomic_DNA"/>
</dbReference>
<feature type="region of interest" description="Disordered" evidence="1">
    <location>
        <begin position="1"/>
        <end position="37"/>
    </location>
</feature>
<dbReference type="Gene3D" id="3.90.1200.10">
    <property type="match status" value="1"/>
</dbReference>
<name>A0A7W3IQM3_9ACTN</name>
<dbReference type="InterPro" id="IPR011009">
    <property type="entry name" value="Kinase-like_dom_sf"/>
</dbReference>
<dbReference type="Pfam" id="PF03703">
    <property type="entry name" value="bPH_2"/>
    <property type="match status" value="3"/>
</dbReference>
<evidence type="ECO:0000256" key="2">
    <source>
        <dbReference type="SAM" id="Phobius"/>
    </source>
</evidence>
<comment type="caution">
    <text evidence="4">The sequence shown here is derived from an EMBL/GenBank/DDBJ whole genome shotgun (WGS) entry which is preliminary data.</text>
</comment>
<protein>
    <submittedName>
        <fullName evidence="4">Putative membrane protein</fullName>
    </submittedName>
</protein>
<proteinExistence type="predicted"/>
<feature type="domain" description="YdbS-like PH" evidence="3">
    <location>
        <begin position="101"/>
        <end position="178"/>
    </location>
</feature>
<reference evidence="4 5" key="1">
    <citation type="submission" date="2020-07" db="EMBL/GenBank/DDBJ databases">
        <title>Sequencing the genomes of 1000 actinobacteria strains.</title>
        <authorList>
            <person name="Klenk H.-P."/>
        </authorList>
    </citation>
    <scope>NUCLEOTIDE SEQUENCE [LARGE SCALE GENOMIC DNA]</scope>
    <source>
        <strain evidence="4 5">DSM 100723</strain>
    </source>
</reference>
<keyword evidence="2" id="KW-0812">Transmembrane</keyword>
<dbReference type="Proteomes" id="UP000523079">
    <property type="component" value="Unassembled WGS sequence"/>
</dbReference>
<dbReference type="PANTHER" id="PTHR34473:SF2">
    <property type="entry name" value="UPF0699 TRANSMEMBRANE PROTEIN YDBT"/>
    <property type="match status" value="1"/>
</dbReference>
<feature type="domain" description="YdbS-like PH" evidence="3">
    <location>
        <begin position="283"/>
        <end position="359"/>
    </location>
</feature>
<feature type="compositionally biased region" description="Pro residues" evidence="1">
    <location>
        <begin position="16"/>
        <end position="28"/>
    </location>
</feature>
<keyword evidence="2" id="KW-0472">Membrane</keyword>
<sequence>MTPPDVGGGPLGAAPVPAPSPPASPAPTPSSDERTQRPHPLTPVLRGWFVLVAIGLAVVRQTFENGDDNPFDALLRLGLAWLLLIIVGIVAVAALAGFVSWYFTRFVIDDTELRVESGALFKSSRRLAFERVQSVDLLQPLLARVFGLCELRIEAGAGDRPIRLRYLRRADADRFRTFLLARAQGDRSSFASTENAARASLFTDLSVEDQPVVTIKPQQLVLGFLLSTEWLIALGFVIIALIATQIFGVTFYALPGLVPLAFGAISLIGRRVIAQFNYTLAESVRGLRITRGLTNLSSQSVPLDRIQGLTICQSILWRPFGWYRVDVSVLGYGAGNDSGESRSDVSRILLPVATAEQLRVALARVLPGVDLGAVELHRSPRRAAFLRPFDAWTFRYGWDDRVVVARAGVLVNDTTVVPHARVQSARVEQGPLQRLLGLASAHLDSPKGPVRLVGRHLAAADARALVVTELDRQRASLAALAAARRPPEPPPVDAEVLDRFRLTEPELLGEGGETRVYALGPAEVLRVYKGGDPEQAARLVSQLRPAYDHWAGQTDVPLELPRILDHGRVGDRIWTVDRRMSGPSFSTWLRTAPVEARRPALLSYLDSAFELRRLEVPASVWARPFGPDPRSFPTFAALVHDQLAGALRRIDHVFFPEAETWARQVVDEVGERVAEPRLVHADYFPGNTYVSTVDGVPVVRGVADFSPHTLIADPLMDVAGASILMELEPYPGVVEDARWLWDVAAERVGADEARWFTTYRRYYSVYFGDDPLVVPWAREQLAGPRA</sequence>
<dbReference type="InterPro" id="IPR005182">
    <property type="entry name" value="YdbS-like_PH"/>
</dbReference>
<feature type="domain" description="YdbS-like PH" evidence="3">
    <location>
        <begin position="393"/>
        <end position="461"/>
    </location>
</feature>
<keyword evidence="2" id="KW-1133">Transmembrane helix</keyword>
<accession>A0A7W3IQM3</accession>
<dbReference type="RefSeq" id="WP_182559071.1">
    <property type="nucleotide sequence ID" value="NZ_JACGWT010000002.1"/>
</dbReference>